<organism evidence="1 2">
    <name type="scientific">Entomophthora muscae</name>
    <dbReference type="NCBI Taxonomy" id="34485"/>
    <lineage>
        <taxon>Eukaryota</taxon>
        <taxon>Fungi</taxon>
        <taxon>Fungi incertae sedis</taxon>
        <taxon>Zoopagomycota</taxon>
        <taxon>Entomophthoromycotina</taxon>
        <taxon>Entomophthoromycetes</taxon>
        <taxon>Entomophthorales</taxon>
        <taxon>Entomophthoraceae</taxon>
        <taxon>Entomophthora</taxon>
    </lineage>
</organism>
<dbReference type="Proteomes" id="UP001165960">
    <property type="component" value="Unassembled WGS sequence"/>
</dbReference>
<keyword evidence="2" id="KW-1185">Reference proteome</keyword>
<evidence type="ECO:0000313" key="1">
    <source>
        <dbReference type="EMBL" id="KAJ9057232.1"/>
    </source>
</evidence>
<comment type="caution">
    <text evidence="1">The sequence shown here is derived from an EMBL/GenBank/DDBJ whole genome shotgun (WGS) entry which is preliminary data.</text>
</comment>
<sequence length="155" mass="17483">MAFQARPASPVGVQPDSGMGRDTPPNLPTFKQIFDPKTSTISAFLKIYETAMQRATENLKNKHIFNCLHTNCQEVVVPKLPFIVTWKNMKQLLIEEFGGNLSIEVKKDAFMHIAFKPKETLAEFSDCFYIEGQQLIISCQLTPWEVDTACSNALI</sequence>
<reference evidence="1" key="1">
    <citation type="submission" date="2022-04" db="EMBL/GenBank/DDBJ databases">
        <title>Genome of the entomopathogenic fungus Entomophthora muscae.</title>
        <authorList>
            <person name="Elya C."/>
            <person name="Lovett B.R."/>
            <person name="Lee E."/>
            <person name="Macias A.M."/>
            <person name="Hajek A.E."/>
            <person name="De Bivort B.L."/>
            <person name="Kasson M.T."/>
            <person name="De Fine Licht H.H."/>
            <person name="Stajich J.E."/>
        </authorList>
    </citation>
    <scope>NUCLEOTIDE SEQUENCE</scope>
    <source>
        <strain evidence="1">Berkeley</strain>
    </source>
</reference>
<name>A0ACC2S4B8_9FUNG</name>
<accession>A0ACC2S4B8</accession>
<protein>
    <submittedName>
        <fullName evidence="1">Uncharacterized protein</fullName>
    </submittedName>
</protein>
<gene>
    <name evidence="1" type="ORF">DSO57_1024565</name>
</gene>
<feature type="non-terminal residue" evidence="1">
    <location>
        <position position="155"/>
    </location>
</feature>
<dbReference type="EMBL" id="QTSX02005813">
    <property type="protein sequence ID" value="KAJ9057232.1"/>
    <property type="molecule type" value="Genomic_DNA"/>
</dbReference>
<proteinExistence type="predicted"/>
<evidence type="ECO:0000313" key="2">
    <source>
        <dbReference type="Proteomes" id="UP001165960"/>
    </source>
</evidence>